<name>A0A517SSG8_9BACT</name>
<dbReference type="AlphaFoldDB" id="A0A517SSG8"/>
<dbReference type="Proteomes" id="UP000315003">
    <property type="component" value="Chromosome"/>
</dbReference>
<evidence type="ECO:0000313" key="2">
    <source>
        <dbReference type="Proteomes" id="UP000315003"/>
    </source>
</evidence>
<reference evidence="1 2" key="1">
    <citation type="submission" date="2019-02" db="EMBL/GenBank/DDBJ databases">
        <title>Deep-cultivation of Planctomycetes and their phenomic and genomic characterization uncovers novel biology.</title>
        <authorList>
            <person name="Wiegand S."/>
            <person name="Jogler M."/>
            <person name="Boedeker C."/>
            <person name="Pinto D."/>
            <person name="Vollmers J."/>
            <person name="Rivas-Marin E."/>
            <person name="Kohn T."/>
            <person name="Peeters S.H."/>
            <person name="Heuer A."/>
            <person name="Rast P."/>
            <person name="Oberbeckmann S."/>
            <person name="Bunk B."/>
            <person name="Jeske O."/>
            <person name="Meyerdierks A."/>
            <person name="Storesund J.E."/>
            <person name="Kallscheuer N."/>
            <person name="Luecker S."/>
            <person name="Lage O.M."/>
            <person name="Pohl T."/>
            <person name="Merkel B.J."/>
            <person name="Hornburger P."/>
            <person name="Mueller R.-W."/>
            <person name="Bruemmer F."/>
            <person name="Labrenz M."/>
            <person name="Spormann A.M."/>
            <person name="Op den Camp H."/>
            <person name="Overmann J."/>
            <person name="Amann R."/>
            <person name="Jetten M.S.M."/>
            <person name="Mascher T."/>
            <person name="Medema M.H."/>
            <person name="Devos D.P."/>
            <person name="Kaster A.-K."/>
            <person name="Ovreas L."/>
            <person name="Rohde M."/>
            <person name="Galperin M.Y."/>
            <person name="Jogler C."/>
        </authorList>
    </citation>
    <scope>NUCLEOTIDE SEQUENCE [LARGE SCALE GENOMIC DNA]</scope>
    <source>
        <strain evidence="1 2">SV_7m_r</strain>
    </source>
</reference>
<protein>
    <submittedName>
        <fullName evidence="1">Uncharacterized protein</fullName>
    </submittedName>
</protein>
<gene>
    <name evidence="1" type="ORF">SV7mr_15650</name>
</gene>
<sequence length="40" mass="4281">MHARQVLAARHGITRPESAGVLVTTKVTIGAIETLIQTHC</sequence>
<evidence type="ECO:0000313" key="1">
    <source>
        <dbReference type="EMBL" id="QDT59059.1"/>
    </source>
</evidence>
<accession>A0A517SSG8</accession>
<proteinExistence type="predicted"/>
<keyword evidence="2" id="KW-1185">Reference proteome</keyword>
<dbReference type="EMBL" id="CP036272">
    <property type="protein sequence ID" value="QDT59059.1"/>
    <property type="molecule type" value="Genomic_DNA"/>
</dbReference>
<organism evidence="1 2">
    <name type="scientific">Stieleria bergensis</name>
    <dbReference type="NCBI Taxonomy" id="2528025"/>
    <lineage>
        <taxon>Bacteria</taxon>
        <taxon>Pseudomonadati</taxon>
        <taxon>Planctomycetota</taxon>
        <taxon>Planctomycetia</taxon>
        <taxon>Pirellulales</taxon>
        <taxon>Pirellulaceae</taxon>
        <taxon>Stieleria</taxon>
    </lineage>
</organism>